<keyword evidence="2" id="KW-1185">Reference proteome</keyword>
<evidence type="ECO:0000313" key="1">
    <source>
        <dbReference type="EMBL" id="GAU35672.1"/>
    </source>
</evidence>
<gene>
    <name evidence="1" type="ORF">TSUD_162440</name>
</gene>
<accession>A0A2Z6NG67</accession>
<sequence>MLLRLRIWKWIRCGLIKVKYLPKRVLQQFGYVQTISCDPDATAIILTTEAPTETTTQLLGSSASIHDILNGLMIRDEVPNGSRIYKELKSAYTLTFVSNQGALGSSSRH</sequence>
<protein>
    <submittedName>
        <fullName evidence="1">Uncharacterized protein</fullName>
    </submittedName>
</protein>
<dbReference type="Proteomes" id="UP000242715">
    <property type="component" value="Unassembled WGS sequence"/>
</dbReference>
<evidence type="ECO:0000313" key="2">
    <source>
        <dbReference type="Proteomes" id="UP000242715"/>
    </source>
</evidence>
<dbReference type="EMBL" id="DF973600">
    <property type="protein sequence ID" value="GAU35672.1"/>
    <property type="molecule type" value="Genomic_DNA"/>
</dbReference>
<dbReference type="AlphaFoldDB" id="A0A2Z6NG67"/>
<reference evidence="2" key="1">
    <citation type="journal article" date="2017" name="Front. Plant Sci.">
        <title>Climate Clever Clovers: New Paradigm to Reduce the Environmental Footprint of Ruminants by Breeding Low Methanogenic Forages Utilizing Haplotype Variation.</title>
        <authorList>
            <person name="Kaur P."/>
            <person name="Appels R."/>
            <person name="Bayer P.E."/>
            <person name="Keeble-Gagnere G."/>
            <person name="Wang J."/>
            <person name="Hirakawa H."/>
            <person name="Shirasawa K."/>
            <person name="Vercoe P."/>
            <person name="Stefanova K."/>
            <person name="Durmic Z."/>
            <person name="Nichols P."/>
            <person name="Revell C."/>
            <person name="Isobe S.N."/>
            <person name="Edwards D."/>
            <person name="Erskine W."/>
        </authorList>
    </citation>
    <scope>NUCLEOTIDE SEQUENCE [LARGE SCALE GENOMIC DNA]</scope>
    <source>
        <strain evidence="2">cv. Daliak</strain>
    </source>
</reference>
<name>A0A2Z6NG67_TRISU</name>
<organism evidence="1 2">
    <name type="scientific">Trifolium subterraneum</name>
    <name type="common">Subterranean clover</name>
    <dbReference type="NCBI Taxonomy" id="3900"/>
    <lineage>
        <taxon>Eukaryota</taxon>
        <taxon>Viridiplantae</taxon>
        <taxon>Streptophyta</taxon>
        <taxon>Embryophyta</taxon>
        <taxon>Tracheophyta</taxon>
        <taxon>Spermatophyta</taxon>
        <taxon>Magnoliopsida</taxon>
        <taxon>eudicotyledons</taxon>
        <taxon>Gunneridae</taxon>
        <taxon>Pentapetalae</taxon>
        <taxon>rosids</taxon>
        <taxon>fabids</taxon>
        <taxon>Fabales</taxon>
        <taxon>Fabaceae</taxon>
        <taxon>Papilionoideae</taxon>
        <taxon>50 kb inversion clade</taxon>
        <taxon>NPAAA clade</taxon>
        <taxon>Hologalegina</taxon>
        <taxon>IRL clade</taxon>
        <taxon>Trifolieae</taxon>
        <taxon>Trifolium</taxon>
    </lineage>
</organism>
<proteinExistence type="predicted"/>